<feature type="transmembrane region" description="Helical" evidence="2">
    <location>
        <begin position="6"/>
        <end position="23"/>
    </location>
</feature>
<proteinExistence type="predicted"/>
<feature type="transmembrane region" description="Helical" evidence="2">
    <location>
        <begin position="164"/>
        <end position="181"/>
    </location>
</feature>
<dbReference type="NCBIfam" id="NF045516">
    <property type="entry name" value="GlpR"/>
    <property type="match status" value="1"/>
</dbReference>
<gene>
    <name evidence="3" type="ORF">NCTC13296_03826</name>
</gene>
<keyword evidence="2" id="KW-0472">Membrane</keyword>
<dbReference type="OrthoDB" id="3696421at2"/>
<sequence length="273" mass="30935">MPNSLLWIGLVAVWLFVLVPMLVTKRPRIRQTTDAALATRVLHRGDDEPIAPRGPAAGHRSDPHWRPSRDRTHRTPAEDRMNTDLDDRPEIDSDETDLHDDAAPEREPVRAHAPQRRGRGGFDPHADAVASAARYEFRQRAVLGLLIAAIMTSALALIVSSLMWWPAGLVAVALVGYLFYLRRQVRLEQEIRRRRLARLQRSRAGGARGDHHHVPQRLRRPGAVVLEVDDEDPEFEHLDRYEDDYGIDHVYDVRASDGYDEPGDYVVPRAAGE</sequence>
<feature type="region of interest" description="Disordered" evidence="1">
    <location>
        <begin position="43"/>
        <end position="124"/>
    </location>
</feature>
<dbReference type="Proteomes" id="UP000254569">
    <property type="component" value="Unassembled WGS sequence"/>
</dbReference>
<name>A0A379M3P0_9NOCA</name>
<protein>
    <submittedName>
        <fullName evidence="3">Hypothetical membrane protein</fullName>
    </submittedName>
</protein>
<dbReference type="RefSeq" id="WP_064064685.1">
    <property type="nucleotide sequence ID" value="NZ_LPZN01000044.1"/>
</dbReference>
<reference evidence="3 4" key="1">
    <citation type="submission" date="2018-06" db="EMBL/GenBank/DDBJ databases">
        <authorList>
            <consortium name="Pathogen Informatics"/>
            <person name="Doyle S."/>
        </authorList>
    </citation>
    <scope>NUCLEOTIDE SEQUENCE [LARGE SCALE GENOMIC DNA]</scope>
    <source>
        <strain evidence="3 4">NCTC13296</strain>
    </source>
</reference>
<feature type="transmembrane region" description="Helical" evidence="2">
    <location>
        <begin position="141"/>
        <end position="158"/>
    </location>
</feature>
<feature type="compositionally biased region" description="Basic and acidic residues" evidence="1">
    <location>
        <begin position="59"/>
        <end position="91"/>
    </location>
</feature>
<dbReference type="InterPro" id="IPR053779">
    <property type="entry name" value="GlpR"/>
</dbReference>
<evidence type="ECO:0000256" key="1">
    <source>
        <dbReference type="SAM" id="MobiDB-lite"/>
    </source>
</evidence>
<dbReference type="AlphaFoldDB" id="A0A379M3P0"/>
<keyword evidence="2" id="KW-1133">Transmembrane helix</keyword>
<evidence type="ECO:0000313" key="4">
    <source>
        <dbReference type="Proteomes" id="UP000254569"/>
    </source>
</evidence>
<organism evidence="3 4">
    <name type="scientific">Rhodococcus gordoniae</name>
    <dbReference type="NCBI Taxonomy" id="223392"/>
    <lineage>
        <taxon>Bacteria</taxon>
        <taxon>Bacillati</taxon>
        <taxon>Actinomycetota</taxon>
        <taxon>Actinomycetes</taxon>
        <taxon>Mycobacteriales</taxon>
        <taxon>Nocardiaceae</taxon>
        <taxon>Rhodococcus</taxon>
    </lineage>
</organism>
<keyword evidence="2" id="KW-0812">Transmembrane</keyword>
<evidence type="ECO:0000313" key="3">
    <source>
        <dbReference type="EMBL" id="SUE16931.1"/>
    </source>
</evidence>
<keyword evidence="4" id="KW-1185">Reference proteome</keyword>
<evidence type="ECO:0000256" key="2">
    <source>
        <dbReference type="SAM" id="Phobius"/>
    </source>
</evidence>
<accession>A0A379M3P0</accession>
<feature type="compositionally biased region" description="Basic and acidic residues" evidence="1">
    <location>
        <begin position="99"/>
        <end position="110"/>
    </location>
</feature>
<dbReference type="EMBL" id="UGVI01000001">
    <property type="protein sequence ID" value="SUE16931.1"/>
    <property type="molecule type" value="Genomic_DNA"/>
</dbReference>